<comment type="cofactor">
    <cofactor evidence="1">
        <name>Mg(2+)</name>
        <dbReference type="ChEBI" id="CHEBI:18420"/>
    </cofactor>
</comment>
<evidence type="ECO:0000256" key="1">
    <source>
        <dbReference type="RuleBase" id="RU363044"/>
    </source>
</evidence>
<dbReference type="SUPFAM" id="SSF52540">
    <property type="entry name" value="P-loop containing nucleoside triphosphate hydrolases"/>
    <property type="match status" value="1"/>
</dbReference>
<dbReference type="Gene3D" id="3.40.50.300">
    <property type="entry name" value="P-loop containing nucleotide triphosphate hydrolases"/>
    <property type="match status" value="1"/>
</dbReference>
<comment type="catalytic activity">
    <reaction evidence="1">
        <text>ATP + H2O = ADP + phosphate + H(+)</text>
        <dbReference type="Rhea" id="RHEA:13065"/>
        <dbReference type="ChEBI" id="CHEBI:15377"/>
        <dbReference type="ChEBI" id="CHEBI:15378"/>
        <dbReference type="ChEBI" id="CHEBI:30616"/>
        <dbReference type="ChEBI" id="CHEBI:43474"/>
        <dbReference type="ChEBI" id="CHEBI:456216"/>
        <dbReference type="EC" id="5.6.2.3"/>
    </reaction>
</comment>
<protein>
    <recommendedName>
        <fullName evidence="1">ATP-dependent DNA helicase</fullName>
        <ecNumber evidence="1">5.6.2.3</ecNumber>
    </recommendedName>
</protein>
<evidence type="ECO:0000259" key="2">
    <source>
        <dbReference type="Pfam" id="PF05970"/>
    </source>
</evidence>
<dbReference type="InterPro" id="IPR027417">
    <property type="entry name" value="P-loop_NTPase"/>
</dbReference>
<keyword evidence="1" id="KW-0227">DNA damage</keyword>
<comment type="similarity">
    <text evidence="1">Belongs to the helicase family.</text>
</comment>
<evidence type="ECO:0000259" key="3">
    <source>
        <dbReference type="Pfam" id="PF21530"/>
    </source>
</evidence>
<keyword evidence="1" id="KW-0378">Hydrolase</keyword>
<keyword evidence="1" id="KW-0234">DNA repair</keyword>
<dbReference type="GO" id="GO:0043139">
    <property type="term" value="F:5'-3' DNA helicase activity"/>
    <property type="evidence" value="ECO:0007669"/>
    <property type="project" value="UniProtKB-EC"/>
</dbReference>
<keyword evidence="1" id="KW-0233">DNA recombination</keyword>
<dbReference type="AlphaFoldDB" id="A0A834SSB6"/>
<sequence>MFWYEERVNKTRQTRKPKFSLCCLHGKVQLPKLHNPLEILENLMVNNDARSKQFRRMIRTYNNMFVFTSMGGKIGNSVNDEKGPYVFRQHGQNMHLMGGLLLELDETPKFSQLYIYDMDNEVSNRMRNARSVEDHPVISNRDNLRLKLIKKRNSDAKVYNLPTVDEIAALIGGDFDPQNVKRDIIVEKRSGTLQRINELHPLYLSLQYSLMFPREEDGYRQDALFKFVDFNSTKKEKNLTLRQFFAYILQDRRSHFNIFLRCWLHQKELRTDNYTTLTQALSRGETTSSSIGRSIVLPSSFTRGERPDLLSRVFKIKLNALMKDITKDFLFGACRAEHKLTNEALIDSVICAEIPDPDSNPKLYEAVKTFMIHGPCGLDIKSSPCMAHIKVEFCNQSHSIKYLFKYVSKGHDKVTPALYNSASDSSSEVNADEIKMYYDCRYISPCETLWRIFGFDINLWEPSVERLQFHLPSQQGVVFPDDALIDVVVFNAIVKQTKFLAWFNANKKYPKARLLLRLPKGPTSYEDIRIIIGVVYPTFNDACYVMGLLDDDKEYIEDIIEDLHLDDERVKDIALAEIENLLKINGHSLSDFPSMPMPMPNEALMRNIGNLLMSEKLNYDRNVLKSEHAILLSSLTCEQTFIYDTIMSAVNKGKPVASSGITSQLIPGGMTAHSRFAIPLNIDENSTCHIVQGSDIAELMVHTKFIIWDEAPMTHRHCFEALDRTLRDIMHSQNAELAQQPFSGKLVVFGGDFRYILPIIPRADREDIVLASLNASYFWSSCKVLSLTKNMRLSPGNSFEENNSIARFAEWILKIGDETIGNVINVEEYEINIDDDILIYNVDDPIQFIVDNTYPNFLDNFRNHDYFRDRAILSPTLDDVAQSQLDGVYTTEFLNTISGSGLPYHQLKLKVDAPIMLLRNIDRSMGLCNGTRLIITRMCATSLKHPSCQGNSQVKSHGQLYVVVLRVRKPSGLKILVSDADRCQLKITTNVVLKEVFQNVK</sequence>
<evidence type="ECO:0000313" key="5">
    <source>
        <dbReference type="Proteomes" id="UP000634136"/>
    </source>
</evidence>
<keyword evidence="5" id="KW-1185">Reference proteome</keyword>
<dbReference type="Proteomes" id="UP000634136">
    <property type="component" value="Unassembled WGS sequence"/>
</dbReference>
<dbReference type="OrthoDB" id="1900198at2759"/>
<dbReference type="GO" id="GO:0000723">
    <property type="term" value="P:telomere maintenance"/>
    <property type="evidence" value="ECO:0007669"/>
    <property type="project" value="InterPro"/>
</dbReference>
<dbReference type="EC" id="5.6.2.3" evidence="1"/>
<dbReference type="GO" id="GO:0016787">
    <property type="term" value="F:hydrolase activity"/>
    <property type="evidence" value="ECO:0007669"/>
    <property type="project" value="UniProtKB-KW"/>
</dbReference>
<dbReference type="Pfam" id="PF21530">
    <property type="entry name" value="Pif1_2B_dom"/>
    <property type="match status" value="1"/>
</dbReference>
<dbReference type="EMBL" id="JAAIUW010000011">
    <property type="protein sequence ID" value="KAF7808393.1"/>
    <property type="molecule type" value="Genomic_DNA"/>
</dbReference>
<organism evidence="4 5">
    <name type="scientific">Senna tora</name>
    <dbReference type="NCBI Taxonomy" id="362788"/>
    <lineage>
        <taxon>Eukaryota</taxon>
        <taxon>Viridiplantae</taxon>
        <taxon>Streptophyta</taxon>
        <taxon>Embryophyta</taxon>
        <taxon>Tracheophyta</taxon>
        <taxon>Spermatophyta</taxon>
        <taxon>Magnoliopsida</taxon>
        <taxon>eudicotyledons</taxon>
        <taxon>Gunneridae</taxon>
        <taxon>Pentapetalae</taxon>
        <taxon>rosids</taxon>
        <taxon>fabids</taxon>
        <taxon>Fabales</taxon>
        <taxon>Fabaceae</taxon>
        <taxon>Caesalpinioideae</taxon>
        <taxon>Cassia clade</taxon>
        <taxon>Senna</taxon>
    </lineage>
</organism>
<name>A0A834SSB6_9FABA</name>
<dbReference type="Pfam" id="PF05970">
    <property type="entry name" value="PIF1"/>
    <property type="match status" value="1"/>
</dbReference>
<dbReference type="InterPro" id="IPR010285">
    <property type="entry name" value="DNA_helicase_pif1-like_DEAD"/>
</dbReference>
<comment type="caution">
    <text evidence="4">The sequence shown here is derived from an EMBL/GenBank/DDBJ whole genome shotgun (WGS) entry which is preliminary data.</text>
</comment>
<feature type="domain" description="DNA helicase Pif1-like 2B" evidence="3">
    <location>
        <begin position="892"/>
        <end position="937"/>
    </location>
</feature>
<dbReference type="InterPro" id="IPR049163">
    <property type="entry name" value="Pif1-like_2B_dom"/>
</dbReference>
<keyword evidence="1" id="KW-0347">Helicase</keyword>
<keyword evidence="1" id="KW-0547">Nucleotide-binding</keyword>
<dbReference type="GO" id="GO:0005524">
    <property type="term" value="F:ATP binding"/>
    <property type="evidence" value="ECO:0007669"/>
    <property type="project" value="UniProtKB-KW"/>
</dbReference>
<dbReference type="GO" id="GO:0006281">
    <property type="term" value="P:DNA repair"/>
    <property type="evidence" value="ECO:0007669"/>
    <property type="project" value="UniProtKB-KW"/>
</dbReference>
<dbReference type="GO" id="GO:0006310">
    <property type="term" value="P:DNA recombination"/>
    <property type="evidence" value="ECO:0007669"/>
    <property type="project" value="UniProtKB-KW"/>
</dbReference>
<keyword evidence="1" id="KW-0067">ATP-binding</keyword>
<proteinExistence type="inferred from homology"/>
<dbReference type="PANTHER" id="PTHR10492:SF101">
    <property type="entry name" value="ATP-DEPENDENT DNA HELICASE"/>
    <property type="match status" value="1"/>
</dbReference>
<evidence type="ECO:0000313" key="4">
    <source>
        <dbReference type="EMBL" id="KAF7808393.1"/>
    </source>
</evidence>
<reference evidence="4" key="1">
    <citation type="submission" date="2020-09" db="EMBL/GenBank/DDBJ databases">
        <title>Genome-Enabled Discovery of Anthraquinone Biosynthesis in Senna tora.</title>
        <authorList>
            <person name="Kang S.-H."/>
            <person name="Pandey R.P."/>
            <person name="Lee C.-M."/>
            <person name="Sim J.-S."/>
            <person name="Jeong J.-T."/>
            <person name="Choi B.-S."/>
            <person name="Jung M."/>
            <person name="Ginzburg D."/>
            <person name="Zhao K."/>
            <person name="Won S.Y."/>
            <person name="Oh T.-J."/>
            <person name="Yu Y."/>
            <person name="Kim N.-H."/>
            <person name="Lee O.R."/>
            <person name="Lee T.-H."/>
            <person name="Bashyal P."/>
            <person name="Kim T.-S."/>
            <person name="Lee W.-H."/>
            <person name="Kawkins C."/>
            <person name="Kim C.-K."/>
            <person name="Kim J.S."/>
            <person name="Ahn B.O."/>
            <person name="Rhee S.Y."/>
            <person name="Sohng J.K."/>
        </authorList>
    </citation>
    <scope>NUCLEOTIDE SEQUENCE</scope>
    <source>
        <tissue evidence="4">Leaf</tissue>
    </source>
</reference>
<feature type="domain" description="DNA helicase Pif1-like DEAD-box helicase" evidence="2">
    <location>
        <begin position="639"/>
        <end position="820"/>
    </location>
</feature>
<dbReference type="PANTHER" id="PTHR10492">
    <property type="match status" value="1"/>
</dbReference>
<gene>
    <name evidence="4" type="ORF">G2W53_035136</name>
</gene>
<accession>A0A834SSB6</accession>